<name>A0AAE3E8W1_9FIRM</name>
<sequence>MQITTLPKDDVKRGEIYYISRGGYNTGSEQQADRPGVIVSNDKNNKNSQTLEVVYLTTQPKNELPTHCTIRSTGRASTVLCEQIHTVAVERIGKYIGVCTAQEMQNIDIGLMISIGLGDAGGATKDKTVVTDQKEEKKAEEKKTEAKVQTEMNEELIKTRTERDIFKKLYEQITERLIGGIKA</sequence>
<evidence type="ECO:0000256" key="1">
    <source>
        <dbReference type="ARBA" id="ARBA00007521"/>
    </source>
</evidence>
<dbReference type="EMBL" id="JAJEQR010000007">
    <property type="protein sequence ID" value="MCC2230067.1"/>
    <property type="molecule type" value="Genomic_DNA"/>
</dbReference>
<gene>
    <name evidence="3" type="ORF">LKD81_03500</name>
</gene>
<dbReference type="InterPro" id="IPR011067">
    <property type="entry name" value="Plasmid_toxin/cell-grow_inhib"/>
</dbReference>
<dbReference type="PANTHER" id="PTHR33988">
    <property type="entry name" value="ENDORIBONUCLEASE MAZF-RELATED"/>
    <property type="match status" value="1"/>
</dbReference>
<dbReference type="AlphaFoldDB" id="A0AAE3E8W1"/>
<accession>A0AAE3E8W1</accession>
<evidence type="ECO:0000256" key="2">
    <source>
        <dbReference type="ARBA" id="ARBA00022649"/>
    </source>
</evidence>
<comment type="caution">
    <text evidence="3">The sequence shown here is derived from an EMBL/GenBank/DDBJ whole genome shotgun (WGS) entry which is preliminary data.</text>
</comment>
<proteinExistence type="inferred from homology"/>
<dbReference type="Gene3D" id="2.30.30.110">
    <property type="match status" value="1"/>
</dbReference>
<dbReference type="Proteomes" id="UP001198182">
    <property type="component" value="Unassembled WGS sequence"/>
</dbReference>
<dbReference type="GO" id="GO:0004521">
    <property type="term" value="F:RNA endonuclease activity"/>
    <property type="evidence" value="ECO:0007669"/>
    <property type="project" value="TreeGrafter"/>
</dbReference>
<comment type="similarity">
    <text evidence="1">Belongs to the PemK/MazF family.</text>
</comment>
<dbReference type="PANTHER" id="PTHR33988:SF2">
    <property type="entry name" value="ENDORIBONUCLEASE MAZF"/>
    <property type="match status" value="1"/>
</dbReference>
<organism evidence="3 4">
    <name type="scientific">Hominifimenecus microfluidus</name>
    <dbReference type="NCBI Taxonomy" id="2885348"/>
    <lineage>
        <taxon>Bacteria</taxon>
        <taxon>Bacillati</taxon>
        <taxon>Bacillota</taxon>
        <taxon>Clostridia</taxon>
        <taxon>Lachnospirales</taxon>
        <taxon>Lachnospiraceae</taxon>
        <taxon>Hominifimenecus</taxon>
    </lineage>
</organism>
<reference evidence="3" key="1">
    <citation type="submission" date="2021-10" db="EMBL/GenBank/DDBJ databases">
        <title>Anaerobic single-cell dispensing facilitates the cultivation of human gut bacteria.</title>
        <authorList>
            <person name="Afrizal A."/>
        </authorList>
    </citation>
    <scope>NUCLEOTIDE SEQUENCE</scope>
    <source>
        <strain evidence="3">CLA-AA-H215</strain>
    </source>
</reference>
<evidence type="ECO:0000313" key="4">
    <source>
        <dbReference type="Proteomes" id="UP001198182"/>
    </source>
</evidence>
<dbReference type="Pfam" id="PF02452">
    <property type="entry name" value="PemK_toxin"/>
    <property type="match status" value="1"/>
</dbReference>
<dbReference type="RefSeq" id="WP_308452784.1">
    <property type="nucleotide sequence ID" value="NZ_JAJEQR010000007.1"/>
</dbReference>
<protein>
    <submittedName>
        <fullName evidence="3">Type II toxin-antitoxin system PemK/MazF family toxin</fullName>
    </submittedName>
</protein>
<evidence type="ECO:0000313" key="3">
    <source>
        <dbReference type="EMBL" id="MCC2230067.1"/>
    </source>
</evidence>
<dbReference type="GO" id="GO:0006402">
    <property type="term" value="P:mRNA catabolic process"/>
    <property type="evidence" value="ECO:0007669"/>
    <property type="project" value="TreeGrafter"/>
</dbReference>
<dbReference type="GO" id="GO:0016075">
    <property type="term" value="P:rRNA catabolic process"/>
    <property type="evidence" value="ECO:0007669"/>
    <property type="project" value="TreeGrafter"/>
</dbReference>
<dbReference type="GO" id="GO:0003677">
    <property type="term" value="F:DNA binding"/>
    <property type="evidence" value="ECO:0007669"/>
    <property type="project" value="InterPro"/>
</dbReference>
<keyword evidence="4" id="KW-1185">Reference proteome</keyword>
<keyword evidence="2" id="KW-1277">Toxin-antitoxin system</keyword>
<dbReference type="SUPFAM" id="SSF50118">
    <property type="entry name" value="Cell growth inhibitor/plasmid maintenance toxic component"/>
    <property type="match status" value="1"/>
</dbReference>
<dbReference type="InterPro" id="IPR003477">
    <property type="entry name" value="PemK-like"/>
</dbReference>